<comment type="function">
    <text evidence="10">Ligand for members of the frizzled family of seven transmembrane receptors.</text>
</comment>
<evidence type="ECO:0000256" key="6">
    <source>
        <dbReference type="ARBA" id="ARBA00022687"/>
    </source>
</evidence>
<dbReference type="GO" id="GO:0045165">
    <property type="term" value="P:cell fate commitment"/>
    <property type="evidence" value="ECO:0007669"/>
    <property type="project" value="TreeGrafter"/>
</dbReference>
<keyword evidence="8" id="KW-0325">Glycoprotein</keyword>
<evidence type="ECO:0000256" key="8">
    <source>
        <dbReference type="ARBA" id="ARBA00023180"/>
    </source>
</evidence>
<sequence>MKLFVVLFILLPYTSNGIQWLALSRFSSIATINPLAMCEKMKGSLIRKQIKFCKKKSEFYGFEDILKQNFQFIEKELGSHNTKNQKELIVNRNKTIFDIDFVTHVNQRIYRSKRQGNNILIREGNGTSAITENNNSAIEDTFFTIANSGKDYKTSLQFLREKSVKNKQWHLKNNLKTTKSVLTPYPVVSPGTREMAFVHAISSAGVAHALTRACSSGELENCGCDRSLRGMSPKGFQWSGCSDNVDFGITFSRTFVDARDRRRSRKKPQRAQPLMNLHNNEAGRKLLERNMKIQCKCHGVSGSCELKTCWRSIASFRIIDLVYLKNSPDYCDFDMQRGSLGTHGRECNPNSDNVNGCNIMCCNRGFITRKEKRVERCKCKFHWCCYVECEECFREVQVSTCN</sequence>
<keyword evidence="5" id="KW-0272">Extracellular matrix</keyword>
<evidence type="ECO:0000256" key="7">
    <source>
        <dbReference type="ARBA" id="ARBA00023157"/>
    </source>
</evidence>
<evidence type="ECO:0000256" key="9">
    <source>
        <dbReference type="ARBA" id="ARBA00023288"/>
    </source>
</evidence>
<dbReference type="SMART" id="SM00097">
    <property type="entry name" value="WNT1"/>
    <property type="match status" value="1"/>
</dbReference>
<dbReference type="GO" id="GO:0060070">
    <property type="term" value="P:canonical Wnt signaling pathway"/>
    <property type="evidence" value="ECO:0007669"/>
    <property type="project" value="TreeGrafter"/>
</dbReference>
<evidence type="ECO:0000256" key="2">
    <source>
        <dbReference type="ARBA" id="ARBA00005683"/>
    </source>
</evidence>
<dbReference type="PANTHER" id="PTHR12027:SF101">
    <property type="entry name" value="PROTEIN WNT-4"/>
    <property type="match status" value="1"/>
</dbReference>
<dbReference type="InterPro" id="IPR005817">
    <property type="entry name" value="Wnt"/>
</dbReference>
<comment type="subcellular location">
    <subcellularLocation>
        <location evidence="1 10">Secreted</location>
        <location evidence="1 10">Extracellular space</location>
        <location evidence="1 10">Extracellular matrix</location>
    </subcellularLocation>
</comment>
<evidence type="ECO:0000256" key="10">
    <source>
        <dbReference type="RuleBase" id="RU003500"/>
    </source>
</evidence>
<evidence type="ECO:0000256" key="5">
    <source>
        <dbReference type="ARBA" id="ARBA00022530"/>
    </source>
</evidence>
<evidence type="ECO:0000313" key="12">
    <source>
        <dbReference type="Proteomes" id="UP000675881"/>
    </source>
</evidence>
<dbReference type="InterPro" id="IPR043158">
    <property type="entry name" value="Wnt_C"/>
</dbReference>
<dbReference type="PROSITE" id="PS00246">
    <property type="entry name" value="WNT1"/>
    <property type="match status" value="1"/>
</dbReference>
<protein>
    <recommendedName>
        <fullName evidence="10">Protein Wnt</fullName>
    </recommendedName>
</protein>
<gene>
    <name evidence="11" type="ORF">LSAA_3501</name>
</gene>
<keyword evidence="3 10" id="KW-0217">Developmental protein</keyword>
<proteinExistence type="inferred from homology"/>
<evidence type="ECO:0000313" key="11">
    <source>
        <dbReference type="EMBL" id="CAF2816931.1"/>
    </source>
</evidence>
<dbReference type="Proteomes" id="UP000675881">
    <property type="component" value="Chromosome 12"/>
</dbReference>
<keyword evidence="7" id="KW-1015">Disulfide bond</keyword>
<keyword evidence="6 10" id="KW-0879">Wnt signaling pathway</keyword>
<dbReference type="Pfam" id="PF00110">
    <property type="entry name" value="wnt"/>
    <property type="match status" value="2"/>
</dbReference>
<reference evidence="11" key="1">
    <citation type="submission" date="2021-02" db="EMBL/GenBank/DDBJ databases">
        <authorList>
            <person name="Bekaert M."/>
        </authorList>
    </citation>
    <scope>NUCLEOTIDE SEQUENCE</scope>
    <source>
        <strain evidence="11">IoA-00</strain>
    </source>
</reference>
<evidence type="ECO:0000256" key="1">
    <source>
        <dbReference type="ARBA" id="ARBA00004498"/>
    </source>
</evidence>
<keyword evidence="9" id="KW-0449">Lipoprotein</keyword>
<dbReference type="PRINTS" id="PR01349">
    <property type="entry name" value="WNTPROTEIN"/>
</dbReference>
<name>A0A7R8CGK0_LEPSM</name>
<dbReference type="FunFam" id="3.30.2460.20:FF:000001">
    <property type="entry name" value="Wnt homolog"/>
    <property type="match status" value="1"/>
</dbReference>
<dbReference type="GO" id="GO:0007517">
    <property type="term" value="P:muscle organ development"/>
    <property type="evidence" value="ECO:0007669"/>
    <property type="project" value="UniProtKB-ARBA"/>
</dbReference>
<organism evidence="11 12">
    <name type="scientific">Lepeophtheirus salmonis</name>
    <name type="common">Salmon louse</name>
    <name type="synonym">Caligus salmonis</name>
    <dbReference type="NCBI Taxonomy" id="72036"/>
    <lineage>
        <taxon>Eukaryota</taxon>
        <taxon>Metazoa</taxon>
        <taxon>Ecdysozoa</taxon>
        <taxon>Arthropoda</taxon>
        <taxon>Crustacea</taxon>
        <taxon>Multicrustacea</taxon>
        <taxon>Hexanauplia</taxon>
        <taxon>Copepoda</taxon>
        <taxon>Siphonostomatoida</taxon>
        <taxon>Caligidae</taxon>
        <taxon>Lepeophtheirus</taxon>
    </lineage>
</organism>
<dbReference type="AlphaFoldDB" id="A0A7R8CGK0"/>
<dbReference type="Gene3D" id="3.30.2460.20">
    <property type="match status" value="1"/>
</dbReference>
<dbReference type="EMBL" id="HG994591">
    <property type="protein sequence ID" value="CAF2816931.1"/>
    <property type="molecule type" value="Genomic_DNA"/>
</dbReference>
<dbReference type="GO" id="GO:0005615">
    <property type="term" value="C:extracellular space"/>
    <property type="evidence" value="ECO:0007669"/>
    <property type="project" value="TreeGrafter"/>
</dbReference>
<dbReference type="GO" id="GO:0000902">
    <property type="term" value="P:cell morphogenesis"/>
    <property type="evidence" value="ECO:0007669"/>
    <property type="project" value="UniProtKB-ARBA"/>
</dbReference>
<keyword evidence="12" id="KW-1185">Reference proteome</keyword>
<accession>A0A7R8CGK0</accession>
<dbReference type="InterPro" id="IPR018161">
    <property type="entry name" value="Wnt_CS"/>
</dbReference>
<dbReference type="OrthoDB" id="5945655at2759"/>
<comment type="similarity">
    <text evidence="2 10">Belongs to the Wnt family.</text>
</comment>
<dbReference type="GO" id="GO:0005109">
    <property type="term" value="F:frizzled binding"/>
    <property type="evidence" value="ECO:0007669"/>
    <property type="project" value="TreeGrafter"/>
</dbReference>
<evidence type="ECO:0000256" key="3">
    <source>
        <dbReference type="ARBA" id="ARBA00022473"/>
    </source>
</evidence>
<keyword evidence="4" id="KW-0964">Secreted</keyword>
<dbReference type="GO" id="GO:0005125">
    <property type="term" value="F:cytokine activity"/>
    <property type="evidence" value="ECO:0007669"/>
    <property type="project" value="TreeGrafter"/>
</dbReference>
<dbReference type="PANTHER" id="PTHR12027">
    <property type="entry name" value="WNT RELATED"/>
    <property type="match status" value="1"/>
</dbReference>
<dbReference type="GO" id="GO:0030182">
    <property type="term" value="P:neuron differentiation"/>
    <property type="evidence" value="ECO:0007669"/>
    <property type="project" value="TreeGrafter"/>
</dbReference>
<evidence type="ECO:0000256" key="4">
    <source>
        <dbReference type="ARBA" id="ARBA00022525"/>
    </source>
</evidence>